<comment type="subcellular location">
    <subcellularLocation>
        <location evidence="1">Cell membrane</location>
        <topology evidence="1">Multi-pass membrane protein</topology>
    </subcellularLocation>
</comment>
<dbReference type="GO" id="GO:0022857">
    <property type="term" value="F:transmembrane transporter activity"/>
    <property type="evidence" value="ECO:0007669"/>
    <property type="project" value="InterPro"/>
</dbReference>
<dbReference type="RefSeq" id="WP_038571883.1">
    <property type="nucleotide sequence ID" value="NZ_CP008889.1"/>
</dbReference>
<dbReference type="CDD" id="cd06550">
    <property type="entry name" value="TM_ABC_iron-siderophores_like"/>
    <property type="match status" value="1"/>
</dbReference>
<dbReference type="KEGG" id="dni:HX89_13435"/>
<name>A0A075JIG7_9MICO</name>
<evidence type="ECO:0000313" key="9">
    <source>
        <dbReference type="EMBL" id="AIF41754.1"/>
    </source>
</evidence>
<dbReference type="GO" id="GO:0033214">
    <property type="term" value="P:siderophore-iron import into cell"/>
    <property type="evidence" value="ECO:0007669"/>
    <property type="project" value="TreeGrafter"/>
</dbReference>
<keyword evidence="6 8" id="KW-1133">Transmembrane helix</keyword>
<evidence type="ECO:0000256" key="1">
    <source>
        <dbReference type="ARBA" id="ARBA00004651"/>
    </source>
</evidence>
<feature type="transmembrane region" description="Helical" evidence="8">
    <location>
        <begin position="66"/>
        <end position="83"/>
    </location>
</feature>
<evidence type="ECO:0000256" key="8">
    <source>
        <dbReference type="SAM" id="Phobius"/>
    </source>
</evidence>
<dbReference type="InterPro" id="IPR000522">
    <property type="entry name" value="ABC_transptr_permease_BtuC"/>
</dbReference>
<dbReference type="GeneID" id="41842042"/>
<comment type="similarity">
    <text evidence="2">Belongs to the binding-protein-dependent transport system permease family. FecCD subfamily.</text>
</comment>
<accession>A0A075JIG7</accession>
<feature type="transmembrane region" description="Helical" evidence="8">
    <location>
        <begin position="247"/>
        <end position="274"/>
    </location>
</feature>
<evidence type="ECO:0000256" key="3">
    <source>
        <dbReference type="ARBA" id="ARBA00022448"/>
    </source>
</evidence>
<keyword evidence="3" id="KW-0813">Transport</keyword>
<dbReference type="SUPFAM" id="SSF81345">
    <property type="entry name" value="ABC transporter involved in vitamin B12 uptake, BtuC"/>
    <property type="match status" value="1"/>
</dbReference>
<dbReference type="Proteomes" id="UP000027986">
    <property type="component" value="Chromosome"/>
</dbReference>
<dbReference type="GO" id="GO:0005886">
    <property type="term" value="C:plasma membrane"/>
    <property type="evidence" value="ECO:0007669"/>
    <property type="project" value="UniProtKB-SubCell"/>
</dbReference>
<evidence type="ECO:0000256" key="5">
    <source>
        <dbReference type="ARBA" id="ARBA00022692"/>
    </source>
</evidence>
<dbReference type="eggNOG" id="COG0609">
    <property type="taxonomic scope" value="Bacteria"/>
</dbReference>
<dbReference type="HOGENOM" id="CLU_013016_1_0_11"/>
<evidence type="ECO:0000256" key="7">
    <source>
        <dbReference type="ARBA" id="ARBA00023136"/>
    </source>
</evidence>
<keyword evidence="7 8" id="KW-0472">Membrane</keyword>
<dbReference type="OrthoDB" id="9782305at2"/>
<dbReference type="Pfam" id="PF01032">
    <property type="entry name" value="FecCD"/>
    <property type="match status" value="1"/>
</dbReference>
<keyword evidence="5 8" id="KW-0812">Transmembrane</keyword>
<dbReference type="AlphaFoldDB" id="A0A075JIG7"/>
<dbReference type="Gene3D" id="1.10.3470.10">
    <property type="entry name" value="ABC transporter involved in vitamin B12 uptake, BtuC"/>
    <property type="match status" value="1"/>
</dbReference>
<evidence type="ECO:0000256" key="2">
    <source>
        <dbReference type="ARBA" id="ARBA00007935"/>
    </source>
</evidence>
<feature type="transmembrane region" description="Helical" evidence="8">
    <location>
        <begin position="122"/>
        <end position="145"/>
    </location>
</feature>
<evidence type="ECO:0000256" key="6">
    <source>
        <dbReference type="ARBA" id="ARBA00022989"/>
    </source>
</evidence>
<keyword evidence="4" id="KW-1003">Cell membrane</keyword>
<feature type="transmembrane region" description="Helical" evidence="8">
    <location>
        <begin position="157"/>
        <end position="181"/>
    </location>
</feature>
<evidence type="ECO:0000313" key="10">
    <source>
        <dbReference type="Proteomes" id="UP000027986"/>
    </source>
</evidence>
<keyword evidence="10" id="KW-1185">Reference proteome</keyword>
<dbReference type="PANTHER" id="PTHR30472">
    <property type="entry name" value="FERRIC ENTEROBACTIN TRANSPORT SYSTEM PERMEASE PROTEIN"/>
    <property type="match status" value="1"/>
</dbReference>
<reference evidence="9 10" key="1">
    <citation type="submission" date="2014-07" db="EMBL/GenBank/DDBJ databases">
        <title>Genome Sequencing of Dermacoccus nishinomiyaensis.</title>
        <authorList>
            <person name="Hong K.W."/>
            <person name="Chan K.G."/>
        </authorList>
    </citation>
    <scope>NUCLEOTIDE SEQUENCE [LARGE SCALE GENOMIC DNA]</scope>
    <source>
        <strain evidence="9 10">M25</strain>
    </source>
</reference>
<feature type="transmembrane region" description="Helical" evidence="8">
    <location>
        <begin position="319"/>
        <end position="336"/>
    </location>
</feature>
<sequence>MSTPAAPRAGTDQRRTPRIDARRVLAGGLTLPLLLAFAVAVSLTVGAGSFHGGDVSALLASRGDRTAIGIIVGAAVAMAGTAMQGITRNPLADPGILGINAGSALAVVIGITWWGVSNLLGYVLLSLVGAAVAAVAVMTLATFGARALGQASQSGPLTLALSGMVFTAGTSSIAQAVLVSNGKSLDTYRFWQVGSVAGRDLGDLVPAVPFLLIGFLVLLSSGRRLDVLAMGDSVAAGLGERPDRLRLVIGGAGVMLAAAATGIAGPIAFVGLVAPHVLRPLIGTSYRVLVPAAGVLGACIVVLADTLGRIVSPPGEVQVGIMTAVLGCPALLWVVARMRSL</sequence>
<gene>
    <name evidence="9" type="ORF">HX89_13435</name>
</gene>
<dbReference type="PANTHER" id="PTHR30472:SF1">
    <property type="entry name" value="FE(3+) DICITRATE TRANSPORT SYSTEM PERMEASE PROTEIN FECC-RELATED"/>
    <property type="match status" value="1"/>
</dbReference>
<feature type="transmembrane region" description="Helical" evidence="8">
    <location>
        <begin position="286"/>
        <end position="307"/>
    </location>
</feature>
<organism evidence="9 10">
    <name type="scientific">Dermacoccus nishinomiyaensis</name>
    <dbReference type="NCBI Taxonomy" id="1274"/>
    <lineage>
        <taxon>Bacteria</taxon>
        <taxon>Bacillati</taxon>
        <taxon>Actinomycetota</taxon>
        <taxon>Actinomycetes</taxon>
        <taxon>Micrococcales</taxon>
        <taxon>Dermacoccaceae</taxon>
        <taxon>Dermacoccus</taxon>
    </lineage>
</organism>
<feature type="transmembrane region" description="Helical" evidence="8">
    <location>
        <begin position="24"/>
        <end position="46"/>
    </location>
</feature>
<dbReference type="InterPro" id="IPR037294">
    <property type="entry name" value="ABC_BtuC-like"/>
</dbReference>
<dbReference type="EMBL" id="CP008889">
    <property type="protein sequence ID" value="AIF41754.1"/>
    <property type="molecule type" value="Genomic_DNA"/>
</dbReference>
<feature type="transmembrane region" description="Helical" evidence="8">
    <location>
        <begin position="95"/>
        <end position="116"/>
    </location>
</feature>
<proteinExistence type="inferred from homology"/>
<evidence type="ECO:0000256" key="4">
    <source>
        <dbReference type="ARBA" id="ARBA00022475"/>
    </source>
</evidence>
<protein>
    <submittedName>
        <fullName evidence="9">Iron ABC transporter permease</fullName>
    </submittedName>
</protein>